<proteinExistence type="predicted"/>
<keyword evidence="18" id="KW-1185">Reference proteome</keyword>
<feature type="coiled-coil region" evidence="13">
    <location>
        <begin position="367"/>
        <end position="405"/>
    </location>
</feature>
<dbReference type="InterPro" id="IPR000014">
    <property type="entry name" value="PAS"/>
</dbReference>
<dbReference type="AlphaFoldDB" id="A0A1M6KA25"/>
<evidence type="ECO:0000256" key="6">
    <source>
        <dbReference type="ARBA" id="ARBA00022692"/>
    </source>
</evidence>
<dbReference type="InterPro" id="IPR000700">
    <property type="entry name" value="PAS-assoc_C"/>
</dbReference>
<feature type="transmembrane region" description="Helical" evidence="14">
    <location>
        <begin position="21"/>
        <end position="40"/>
    </location>
</feature>
<evidence type="ECO:0000256" key="8">
    <source>
        <dbReference type="ARBA" id="ARBA00022777"/>
    </source>
</evidence>
<keyword evidence="13" id="KW-0175">Coiled coil</keyword>
<organism evidence="17 18">
    <name type="scientific">Maribacter aquivivus</name>
    <dbReference type="NCBI Taxonomy" id="228958"/>
    <lineage>
        <taxon>Bacteria</taxon>
        <taxon>Pseudomonadati</taxon>
        <taxon>Bacteroidota</taxon>
        <taxon>Flavobacteriia</taxon>
        <taxon>Flavobacteriales</taxon>
        <taxon>Flavobacteriaceae</taxon>
        <taxon>Maribacter</taxon>
    </lineage>
</organism>
<evidence type="ECO:0000256" key="1">
    <source>
        <dbReference type="ARBA" id="ARBA00000085"/>
    </source>
</evidence>
<dbReference type="InterPro" id="IPR050482">
    <property type="entry name" value="Sensor_HK_TwoCompSys"/>
</dbReference>
<evidence type="ECO:0000259" key="16">
    <source>
        <dbReference type="PROSITE" id="PS50113"/>
    </source>
</evidence>
<name>A0A1M6KA25_9FLAO</name>
<evidence type="ECO:0000256" key="4">
    <source>
        <dbReference type="ARBA" id="ARBA00022553"/>
    </source>
</evidence>
<keyword evidence="8" id="KW-0418">Kinase</keyword>
<dbReference type="InterPro" id="IPR011712">
    <property type="entry name" value="Sig_transdc_His_kin_sub3_dim/P"/>
</dbReference>
<dbReference type="GO" id="GO:0046983">
    <property type="term" value="F:protein dimerization activity"/>
    <property type="evidence" value="ECO:0007669"/>
    <property type="project" value="InterPro"/>
</dbReference>
<dbReference type="Pfam" id="PF02518">
    <property type="entry name" value="HATPase_c"/>
    <property type="match status" value="1"/>
</dbReference>
<dbReference type="InterPro" id="IPR003594">
    <property type="entry name" value="HATPase_dom"/>
</dbReference>
<protein>
    <recommendedName>
        <fullName evidence="3">histidine kinase</fullName>
        <ecNumber evidence="3">2.7.13.3</ecNumber>
    </recommendedName>
</protein>
<keyword evidence="5" id="KW-0808">Transferase</keyword>
<dbReference type="GO" id="GO:0000155">
    <property type="term" value="F:phosphorelay sensor kinase activity"/>
    <property type="evidence" value="ECO:0007669"/>
    <property type="project" value="InterPro"/>
</dbReference>
<dbReference type="STRING" id="228958.SAMN04488007_0709"/>
<evidence type="ECO:0000256" key="14">
    <source>
        <dbReference type="SAM" id="Phobius"/>
    </source>
</evidence>
<gene>
    <name evidence="17" type="ORF">SAMN04488007_0709</name>
</gene>
<dbReference type="Pfam" id="PF13675">
    <property type="entry name" value="PilJ"/>
    <property type="match status" value="1"/>
</dbReference>
<dbReference type="InterPro" id="IPR035965">
    <property type="entry name" value="PAS-like_dom_sf"/>
</dbReference>
<evidence type="ECO:0000256" key="5">
    <source>
        <dbReference type="ARBA" id="ARBA00022679"/>
    </source>
</evidence>
<dbReference type="CDD" id="cd16917">
    <property type="entry name" value="HATPase_UhpB-NarQ-NarX-like"/>
    <property type="match status" value="1"/>
</dbReference>
<dbReference type="Gene3D" id="3.30.565.10">
    <property type="entry name" value="Histidine kinase-like ATPase, C-terminal domain"/>
    <property type="match status" value="1"/>
</dbReference>
<evidence type="ECO:0000256" key="2">
    <source>
        <dbReference type="ARBA" id="ARBA00004141"/>
    </source>
</evidence>
<evidence type="ECO:0000256" key="12">
    <source>
        <dbReference type="ARBA" id="ARBA00023136"/>
    </source>
</evidence>
<dbReference type="InterPro" id="IPR005467">
    <property type="entry name" value="His_kinase_dom"/>
</dbReference>
<evidence type="ECO:0000256" key="7">
    <source>
        <dbReference type="ARBA" id="ARBA00022741"/>
    </source>
</evidence>
<dbReference type="Gene3D" id="1.20.5.1930">
    <property type="match status" value="1"/>
</dbReference>
<evidence type="ECO:0000259" key="15">
    <source>
        <dbReference type="PROSITE" id="PS50109"/>
    </source>
</evidence>
<comment type="subcellular location">
    <subcellularLocation>
        <location evidence="2">Membrane</location>
        <topology evidence="2">Multi-pass membrane protein</topology>
    </subcellularLocation>
</comment>
<evidence type="ECO:0000313" key="18">
    <source>
        <dbReference type="Proteomes" id="UP000184314"/>
    </source>
</evidence>
<dbReference type="PROSITE" id="PS50109">
    <property type="entry name" value="HIS_KIN"/>
    <property type="match status" value="1"/>
</dbReference>
<sequence>MGNNEQIIPLDTATFIRIRKWYLLALAAIALTVIIAQVLIQLHLKAQSGDSELINIAGRQRAFSQKLTKETLLLKDLSNPEDKKMVLSEIEKTLEIWKVSHVGLHLGAASFNLPYEDDPKVKALFKKLDPHHSEMVGALEHILVTQQQDINASVQQNDLDALLNNERQFLSIMDQIVNEYDARSNEQLQKLKRKEYWLLAFSLAILLLEIFVIFRPLSIQIKNTIGHLMGKDEESKDQLVKIQSLYDEKERSLKELQELNFVIDNAALFASIRKDGSIVFISKKFLDLLGHETTPVNKPISEILTIEEGQQSYLKEVLKINRKNVMRTEELQVVTTKGTTIWLDMSIVPMHQSTLEQDILILCSDITERKENQLKVQELTKQNFEERMQQKKVQASQIVEGQEEERKRIAKDIHDGIGQMLTALKFNIESIDIENKDKTREKIAYLKSLTSDLIKGVRTATFNLTPPELSDHGIFPAIHKMTTELSKLTGKTVLFKNKTDANIRFDSLAETNIYRVTQEAVNNAIKYAEANYILVTLNYSYPILSVVIDDDGKGFDDSILGKLPKNNSEGGMGLFFMKERIDYINGRLFINSELGQGTRVTINYKTEENKIANGTE</sequence>
<dbReference type="InterPro" id="IPR036890">
    <property type="entry name" value="HATPase_C_sf"/>
</dbReference>
<dbReference type="SUPFAM" id="SSF55874">
    <property type="entry name" value="ATPase domain of HSP90 chaperone/DNA topoisomerase II/histidine kinase"/>
    <property type="match status" value="1"/>
</dbReference>
<dbReference type="CDD" id="cd00130">
    <property type="entry name" value="PAS"/>
    <property type="match status" value="1"/>
</dbReference>
<evidence type="ECO:0000256" key="9">
    <source>
        <dbReference type="ARBA" id="ARBA00022840"/>
    </source>
</evidence>
<dbReference type="EMBL" id="FQZX01000001">
    <property type="protein sequence ID" value="SHJ55779.1"/>
    <property type="molecule type" value="Genomic_DNA"/>
</dbReference>
<dbReference type="SUPFAM" id="SSF55785">
    <property type="entry name" value="PYP-like sensor domain (PAS domain)"/>
    <property type="match status" value="1"/>
</dbReference>
<dbReference type="Proteomes" id="UP000184314">
    <property type="component" value="Unassembled WGS sequence"/>
</dbReference>
<dbReference type="Pfam" id="PF07730">
    <property type="entry name" value="HisKA_3"/>
    <property type="match status" value="1"/>
</dbReference>
<keyword evidence="7" id="KW-0547">Nucleotide-binding</keyword>
<keyword evidence="4" id="KW-0597">Phosphoprotein</keyword>
<accession>A0A1M6KA25</accession>
<dbReference type="GO" id="GO:0016020">
    <property type="term" value="C:membrane"/>
    <property type="evidence" value="ECO:0007669"/>
    <property type="project" value="UniProtKB-SubCell"/>
</dbReference>
<evidence type="ECO:0000256" key="13">
    <source>
        <dbReference type="SAM" id="Coils"/>
    </source>
</evidence>
<dbReference type="Gene3D" id="3.30.450.20">
    <property type="entry name" value="PAS domain"/>
    <property type="match status" value="1"/>
</dbReference>
<dbReference type="InterPro" id="IPR029095">
    <property type="entry name" value="NarX-like_N"/>
</dbReference>
<dbReference type="Pfam" id="PF13426">
    <property type="entry name" value="PAS_9"/>
    <property type="match status" value="1"/>
</dbReference>
<feature type="domain" description="PAC" evidence="16">
    <location>
        <begin position="327"/>
        <end position="378"/>
    </location>
</feature>
<evidence type="ECO:0000256" key="3">
    <source>
        <dbReference type="ARBA" id="ARBA00012438"/>
    </source>
</evidence>
<keyword evidence="12 14" id="KW-0472">Membrane</keyword>
<dbReference type="GO" id="GO:0005524">
    <property type="term" value="F:ATP binding"/>
    <property type="evidence" value="ECO:0007669"/>
    <property type="project" value="UniProtKB-KW"/>
</dbReference>
<dbReference type="PROSITE" id="PS50113">
    <property type="entry name" value="PAC"/>
    <property type="match status" value="1"/>
</dbReference>
<evidence type="ECO:0000313" key="17">
    <source>
        <dbReference type="EMBL" id="SHJ55779.1"/>
    </source>
</evidence>
<evidence type="ECO:0000256" key="10">
    <source>
        <dbReference type="ARBA" id="ARBA00022989"/>
    </source>
</evidence>
<dbReference type="SMART" id="SM00387">
    <property type="entry name" value="HATPase_c"/>
    <property type="match status" value="1"/>
</dbReference>
<keyword evidence="9" id="KW-0067">ATP-binding</keyword>
<dbReference type="PANTHER" id="PTHR24421">
    <property type="entry name" value="NITRATE/NITRITE SENSOR PROTEIN NARX-RELATED"/>
    <property type="match status" value="1"/>
</dbReference>
<dbReference type="RefSeq" id="WP_073241302.1">
    <property type="nucleotide sequence ID" value="NZ_FQZX01000001.1"/>
</dbReference>
<dbReference type="PANTHER" id="PTHR24421:SF10">
    <property type="entry name" value="NITRATE_NITRITE SENSOR PROTEIN NARQ"/>
    <property type="match status" value="1"/>
</dbReference>
<dbReference type="OrthoDB" id="9760839at2"/>
<reference evidence="18" key="1">
    <citation type="submission" date="2016-11" db="EMBL/GenBank/DDBJ databases">
        <authorList>
            <person name="Varghese N."/>
            <person name="Submissions S."/>
        </authorList>
    </citation>
    <scope>NUCLEOTIDE SEQUENCE [LARGE SCALE GENOMIC DNA]</scope>
    <source>
        <strain evidence="18">DSM 16478</strain>
    </source>
</reference>
<comment type="catalytic activity">
    <reaction evidence="1">
        <text>ATP + protein L-histidine = ADP + protein N-phospho-L-histidine.</text>
        <dbReference type="EC" id="2.7.13.3"/>
    </reaction>
</comment>
<keyword evidence="10 14" id="KW-1133">Transmembrane helix</keyword>
<dbReference type="EC" id="2.7.13.3" evidence="3"/>
<keyword evidence="11" id="KW-0902">Two-component regulatory system</keyword>
<dbReference type="NCBIfam" id="TIGR00229">
    <property type="entry name" value="sensory_box"/>
    <property type="match status" value="1"/>
</dbReference>
<evidence type="ECO:0000256" key="11">
    <source>
        <dbReference type="ARBA" id="ARBA00023012"/>
    </source>
</evidence>
<feature type="domain" description="Histidine kinase" evidence="15">
    <location>
        <begin position="513"/>
        <end position="608"/>
    </location>
</feature>
<keyword evidence="6 14" id="KW-0812">Transmembrane</keyword>